<proteinExistence type="predicted"/>
<feature type="region of interest" description="Disordered" evidence="1">
    <location>
        <begin position="135"/>
        <end position="182"/>
    </location>
</feature>
<dbReference type="STRING" id="708187.A0A1Q8S693"/>
<feature type="chain" id="PRO_5010330513" description="Mid2 domain-containing protein" evidence="3">
    <location>
        <begin position="20"/>
        <end position="305"/>
    </location>
</feature>
<feature type="compositionally biased region" description="Low complexity" evidence="1">
    <location>
        <begin position="152"/>
        <end position="182"/>
    </location>
</feature>
<dbReference type="EMBL" id="MPGH01000014">
    <property type="protein sequence ID" value="OLN96896.1"/>
    <property type="molecule type" value="Genomic_DNA"/>
</dbReference>
<evidence type="ECO:0000313" key="5">
    <source>
        <dbReference type="Proteomes" id="UP000186583"/>
    </source>
</evidence>
<gene>
    <name evidence="4" type="ORF">CCHL11_02462</name>
</gene>
<feature type="signal peptide" evidence="3">
    <location>
        <begin position="1"/>
        <end position="19"/>
    </location>
</feature>
<evidence type="ECO:0000313" key="4">
    <source>
        <dbReference type="EMBL" id="OLN96896.1"/>
    </source>
</evidence>
<evidence type="ECO:0000256" key="2">
    <source>
        <dbReference type="SAM" id="Phobius"/>
    </source>
</evidence>
<keyword evidence="2" id="KW-0472">Membrane</keyword>
<name>A0A1Q8S693_9PEZI</name>
<evidence type="ECO:0000256" key="1">
    <source>
        <dbReference type="SAM" id="MobiDB-lite"/>
    </source>
</evidence>
<sequence length="305" mass="33449">MYFTVAVLLGSLLSRSVRSETRFLRPPGPGPLEDYRDNPVFELGEKIDLQWETDLKAVDLLVWQQQPNPSSKTVFARLASSYKSKSLVWTVNYKGFPSSHDPELSEVYFLQLFKYGDTAVNMTSHYFNITQPAAPASASSPFTIRSTPTPPKSISTPASTTPSANPTLEPAAAVPSATPTSGPDLAVKEAGFSSRAVAGIAVGAALGMPLLAGLAWLVWRFRKAWRPAARSAEHAAAPDEGQMHDVQRTPSLPWKLEVPLESHQRFDVRASRLVTEMHEMPAEPVTAEDRGERPVSVVWRTSRPL</sequence>
<keyword evidence="2" id="KW-1133">Transmembrane helix</keyword>
<accession>A0A1Q8S693</accession>
<evidence type="ECO:0000256" key="3">
    <source>
        <dbReference type="SAM" id="SignalP"/>
    </source>
</evidence>
<evidence type="ECO:0008006" key="6">
    <source>
        <dbReference type="Google" id="ProtNLM"/>
    </source>
</evidence>
<dbReference type="AlphaFoldDB" id="A0A1Q8S693"/>
<reference evidence="4 5" key="1">
    <citation type="submission" date="2016-11" db="EMBL/GenBank/DDBJ databases">
        <title>Draft Genome Assembly of Colletotrichum chlorophyti a pathogen of herbaceous plants.</title>
        <authorList>
            <person name="Gan P."/>
            <person name="Narusaka M."/>
            <person name="Tsushima A."/>
            <person name="Narusaka Y."/>
            <person name="Takano Y."/>
            <person name="Shirasu K."/>
        </authorList>
    </citation>
    <scope>NUCLEOTIDE SEQUENCE [LARGE SCALE GENOMIC DNA]</scope>
    <source>
        <strain evidence="4 5">NTL11</strain>
    </source>
</reference>
<comment type="caution">
    <text evidence="4">The sequence shown here is derived from an EMBL/GenBank/DDBJ whole genome shotgun (WGS) entry which is preliminary data.</text>
</comment>
<dbReference type="OrthoDB" id="5390143at2759"/>
<keyword evidence="5" id="KW-1185">Reference proteome</keyword>
<feature type="transmembrane region" description="Helical" evidence="2">
    <location>
        <begin position="196"/>
        <end position="219"/>
    </location>
</feature>
<protein>
    <recommendedName>
        <fullName evidence="6">Mid2 domain-containing protein</fullName>
    </recommendedName>
</protein>
<keyword evidence="2" id="KW-0812">Transmembrane</keyword>
<dbReference type="Proteomes" id="UP000186583">
    <property type="component" value="Unassembled WGS sequence"/>
</dbReference>
<keyword evidence="3" id="KW-0732">Signal</keyword>
<organism evidence="4 5">
    <name type="scientific">Colletotrichum chlorophyti</name>
    <dbReference type="NCBI Taxonomy" id="708187"/>
    <lineage>
        <taxon>Eukaryota</taxon>
        <taxon>Fungi</taxon>
        <taxon>Dikarya</taxon>
        <taxon>Ascomycota</taxon>
        <taxon>Pezizomycotina</taxon>
        <taxon>Sordariomycetes</taxon>
        <taxon>Hypocreomycetidae</taxon>
        <taxon>Glomerellales</taxon>
        <taxon>Glomerellaceae</taxon>
        <taxon>Colletotrichum</taxon>
    </lineage>
</organism>